<gene>
    <name evidence="1" type="ORF">M513_02245</name>
</gene>
<evidence type="ECO:0000313" key="2">
    <source>
        <dbReference type="Proteomes" id="UP000030764"/>
    </source>
</evidence>
<dbReference type="EMBL" id="KL363191">
    <property type="protein sequence ID" value="KFD56988.1"/>
    <property type="molecule type" value="Genomic_DNA"/>
</dbReference>
<keyword evidence="2" id="KW-1185">Reference proteome</keyword>
<organism evidence="1 2">
    <name type="scientific">Trichuris suis</name>
    <name type="common">pig whipworm</name>
    <dbReference type="NCBI Taxonomy" id="68888"/>
    <lineage>
        <taxon>Eukaryota</taxon>
        <taxon>Metazoa</taxon>
        <taxon>Ecdysozoa</taxon>
        <taxon>Nematoda</taxon>
        <taxon>Enoplea</taxon>
        <taxon>Dorylaimia</taxon>
        <taxon>Trichinellida</taxon>
        <taxon>Trichuridae</taxon>
        <taxon>Trichuris</taxon>
    </lineage>
</organism>
<proteinExistence type="predicted"/>
<accession>A0A085MIE2</accession>
<reference evidence="1 2" key="1">
    <citation type="journal article" date="2014" name="Nat. Genet.">
        <title>Genome and transcriptome of the porcine whipworm Trichuris suis.</title>
        <authorList>
            <person name="Jex A.R."/>
            <person name="Nejsum P."/>
            <person name="Schwarz E.M."/>
            <person name="Hu L."/>
            <person name="Young N.D."/>
            <person name="Hall R.S."/>
            <person name="Korhonen P.K."/>
            <person name="Liao S."/>
            <person name="Thamsborg S."/>
            <person name="Xia J."/>
            <person name="Xu P."/>
            <person name="Wang S."/>
            <person name="Scheerlinck J.P."/>
            <person name="Hofmann A."/>
            <person name="Sternberg P.W."/>
            <person name="Wang J."/>
            <person name="Gasser R.B."/>
        </authorList>
    </citation>
    <scope>NUCLEOTIDE SEQUENCE [LARGE SCALE GENOMIC DNA]</scope>
    <source>
        <strain evidence="1">DCEP-RM93M</strain>
    </source>
</reference>
<sequence>MDEGLDKRAETVNNSGHQARLQYQIPTRESVLKVVYQRWQQPVNLLPAVREISRRGTSSHLQV</sequence>
<protein>
    <submittedName>
        <fullName evidence="1">Uncharacterized protein</fullName>
    </submittedName>
</protein>
<evidence type="ECO:0000313" key="1">
    <source>
        <dbReference type="EMBL" id="KFD56988.1"/>
    </source>
</evidence>
<name>A0A085MIE2_9BILA</name>
<dbReference type="Proteomes" id="UP000030764">
    <property type="component" value="Unassembled WGS sequence"/>
</dbReference>
<dbReference type="AlphaFoldDB" id="A0A085MIE2"/>